<organism evidence="2">
    <name type="scientific">Rhizophora mucronata</name>
    <name type="common">Asiatic mangrove</name>
    <dbReference type="NCBI Taxonomy" id="61149"/>
    <lineage>
        <taxon>Eukaryota</taxon>
        <taxon>Viridiplantae</taxon>
        <taxon>Streptophyta</taxon>
        <taxon>Embryophyta</taxon>
        <taxon>Tracheophyta</taxon>
        <taxon>Spermatophyta</taxon>
        <taxon>Magnoliopsida</taxon>
        <taxon>eudicotyledons</taxon>
        <taxon>Gunneridae</taxon>
        <taxon>Pentapetalae</taxon>
        <taxon>rosids</taxon>
        <taxon>fabids</taxon>
        <taxon>Malpighiales</taxon>
        <taxon>Rhizophoraceae</taxon>
        <taxon>Rhizophora</taxon>
    </lineage>
</organism>
<sequence length="25" mass="2850">MNRGGRHCQEMSFPRVHFSASASTR</sequence>
<feature type="region of interest" description="Disordered" evidence="1">
    <location>
        <begin position="1"/>
        <end position="25"/>
    </location>
</feature>
<evidence type="ECO:0000256" key="1">
    <source>
        <dbReference type="SAM" id="MobiDB-lite"/>
    </source>
</evidence>
<protein>
    <submittedName>
        <fullName evidence="2">Uncharacterized protein</fullName>
    </submittedName>
</protein>
<evidence type="ECO:0000313" key="2">
    <source>
        <dbReference type="EMBL" id="MBX58658.1"/>
    </source>
</evidence>
<dbReference type="AlphaFoldDB" id="A0A2P2PV93"/>
<proteinExistence type="predicted"/>
<reference evidence="2" key="1">
    <citation type="submission" date="2018-02" db="EMBL/GenBank/DDBJ databases">
        <title>Rhizophora mucronata_Transcriptome.</title>
        <authorList>
            <person name="Meera S.P."/>
            <person name="Sreeshan A."/>
            <person name="Augustine A."/>
        </authorList>
    </citation>
    <scope>NUCLEOTIDE SEQUENCE</scope>
    <source>
        <tissue evidence="2">Leaf</tissue>
    </source>
</reference>
<accession>A0A2P2PV93</accession>
<dbReference type="EMBL" id="GGEC01078174">
    <property type="protein sequence ID" value="MBX58658.1"/>
    <property type="molecule type" value="Transcribed_RNA"/>
</dbReference>
<name>A0A2P2PV93_RHIMU</name>